<sequence length="195" mass="21062">MSRIGTATGTTAEPRRPAHANRRNSTEVELRRTQALYADVGRETASGGSAPAKPALRDPWTTTISRLGKLPSQDTRAASSDKCDNGACAARAARRTANAERARSQATSDEHSAAVITFVERFGAKSVSITWRDSTAGRYTEQLWVRRIARSRGVCALTGAEIVRGDAVYGPFSRPSSRPRNMSQMILANLLDDLG</sequence>
<reference evidence="3" key="1">
    <citation type="submission" date="2016-10" db="EMBL/GenBank/DDBJ databases">
        <authorList>
            <person name="Varghese N."/>
            <person name="Submissions S."/>
        </authorList>
    </citation>
    <scope>NUCLEOTIDE SEQUENCE [LARGE SCALE GENOMIC DNA]</scope>
    <source>
        <strain evidence="3">LMG 26031</strain>
    </source>
</reference>
<dbReference type="EMBL" id="FNYE01000013">
    <property type="protein sequence ID" value="SEJ57022.1"/>
    <property type="molecule type" value="Genomic_DNA"/>
</dbReference>
<evidence type="ECO:0008006" key="4">
    <source>
        <dbReference type="Google" id="ProtNLM"/>
    </source>
</evidence>
<keyword evidence="3" id="KW-1185">Reference proteome</keyword>
<accession>A0A1H7A4R2</accession>
<protein>
    <recommendedName>
        <fullName evidence="4">DUF3331 domain-containing protein</fullName>
    </recommendedName>
</protein>
<dbReference type="Proteomes" id="UP000198866">
    <property type="component" value="Unassembled WGS sequence"/>
</dbReference>
<name>A0A1H7A4R2_9BURK</name>
<dbReference type="RefSeq" id="WP_090867447.1">
    <property type="nucleotide sequence ID" value="NZ_FNYE01000013.1"/>
</dbReference>
<evidence type="ECO:0000256" key="1">
    <source>
        <dbReference type="SAM" id="MobiDB-lite"/>
    </source>
</evidence>
<feature type="compositionally biased region" description="Polar residues" evidence="1">
    <location>
        <begin position="1"/>
        <end position="11"/>
    </location>
</feature>
<evidence type="ECO:0000313" key="2">
    <source>
        <dbReference type="EMBL" id="SEJ57022.1"/>
    </source>
</evidence>
<proteinExistence type="predicted"/>
<feature type="region of interest" description="Disordered" evidence="1">
    <location>
        <begin position="1"/>
        <end position="30"/>
    </location>
</feature>
<dbReference type="InterPro" id="IPR021769">
    <property type="entry name" value="DUF3331"/>
</dbReference>
<dbReference type="OrthoDB" id="9152922at2"/>
<organism evidence="2 3">
    <name type="scientific">Paraburkholderia diazotrophica</name>
    <dbReference type="NCBI Taxonomy" id="667676"/>
    <lineage>
        <taxon>Bacteria</taxon>
        <taxon>Pseudomonadati</taxon>
        <taxon>Pseudomonadota</taxon>
        <taxon>Betaproteobacteria</taxon>
        <taxon>Burkholderiales</taxon>
        <taxon>Burkholderiaceae</taxon>
        <taxon>Paraburkholderia</taxon>
    </lineage>
</organism>
<feature type="region of interest" description="Disordered" evidence="1">
    <location>
        <begin position="38"/>
        <end position="57"/>
    </location>
</feature>
<dbReference type="Pfam" id="PF11811">
    <property type="entry name" value="DUF3331"/>
    <property type="match status" value="1"/>
</dbReference>
<dbReference type="AlphaFoldDB" id="A0A1H7A4R2"/>
<evidence type="ECO:0000313" key="3">
    <source>
        <dbReference type="Proteomes" id="UP000198866"/>
    </source>
</evidence>
<gene>
    <name evidence="2" type="ORF">SAMN05192539_101376</name>
</gene>